<feature type="non-terminal residue" evidence="7">
    <location>
        <position position="1"/>
    </location>
</feature>
<dbReference type="PANTHER" id="PTHR21539:SF0">
    <property type="entry name" value="SAGA-ASSOCIATED FACTOR 29"/>
    <property type="match status" value="1"/>
</dbReference>
<feature type="non-terminal residue" evidence="7">
    <location>
        <position position="484"/>
    </location>
</feature>
<dbReference type="InterPro" id="IPR047287">
    <property type="entry name" value="Tudor_SGF29_rpt2"/>
</dbReference>
<evidence type="ECO:0000256" key="5">
    <source>
        <dbReference type="SAM" id="MobiDB-lite"/>
    </source>
</evidence>
<comment type="subcellular location">
    <subcellularLocation>
        <location evidence="1">Nucleus</location>
    </subcellularLocation>
</comment>
<feature type="compositionally biased region" description="Basic and acidic residues" evidence="5">
    <location>
        <begin position="416"/>
        <end position="446"/>
    </location>
</feature>
<comment type="caution">
    <text evidence="7">The sequence shown here is derived from an EMBL/GenBank/DDBJ whole genome shotgun (WGS) entry which is preliminary data.</text>
</comment>
<dbReference type="GO" id="GO:0000124">
    <property type="term" value="C:SAGA complex"/>
    <property type="evidence" value="ECO:0007669"/>
    <property type="project" value="InterPro"/>
</dbReference>
<protein>
    <recommendedName>
        <fullName evidence="6">SGF29 C-terminal domain-containing protein</fullName>
    </recommendedName>
</protein>
<keyword evidence="2" id="KW-0805">Transcription regulation</keyword>
<reference evidence="7" key="1">
    <citation type="submission" date="2023-10" db="EMBL/GenBank/DDBJ databases">
        <title>Genome assembly of Pristionchus species.</title>
        <authorList>
            <person name="Yoshida K."/>
            <person name="Sommer R.J."/>
        </authorList>
    </citation>
    <scope>NUCLEOTIDE SEQUENCE</scope>
    <source>
        <strain evidence="7">RS0144</strain>
    </source>
</reference>
<sequence length="484" mass="56870">VPRLHPFPLFPYTTTTCQRLFYRFLPSEIRDMVNKKRPDCLDGPNELEDIQNELPKIVEGHEETGDAIRRCVDVCGPFRNKKMKKKRISKLELEIKEEELEEEKPVDPIEEKKKELLREMSTIGMGQVAKIRKLLKRIEELNDQSFRQHLAAPMARHELMTLLAEQGIRLPLWVSPVGEHPPPLVGAIGANDAYKLVVGDYCAAFCEDMWILGEVHGIADNGRYEIRDVDDREKPFTILARRRVIPLPHYRADPERDSFAIFPKNAWILALYPQTTVFYKGIVEEPPIKTTDPYKVAFDDSTFHGGFSPPLEVPQRYVLSFREVAYKPRTDGKAEEPKVAKVTKVRELTKEELKAQRELERERKREERAEEKKTEKIRKKEAKKAERERIKKEKKEAKQKEREARWTERRKAKNLRAKERYARRKQEEKERKEAEERGEVVPKKEEVDADEQKDDAEDDEETREGEDAEDEEVEEEEEDEEEEE</sequence>
<evidence type="ECO:0000256" key="3">
    <source>
        <dbReference type="ARBA" id="ARBA00023163"/>
    </source>
</evidence>
<gene>
    <name evidence="7" type="ORF">PENTCL1PPCAC_29959</name>
</gene>
<evidence type="ECO:0000259" key="6">
    <source>
        <dbReference type="PROSITE" id="PS51518"/>
    </source>
</evidence>
<dbReference type="Proteomes" id="UP001432027">
    <property type="component" value="Unassembled WGS sequence"/>
</dbReference>
<dbReference type="InterPro" id="IPR010750">
    <property type="entry name" value="SGF29_tudor-like_dom"/>
</dbReference>
<feature type="compositionally biased region" description="Basic and acidic residues" evidence="5">
    <location>
        <begin position="356"/>
        <end position="374"/>
    </location>
</feature>
<organism evidence="7 8">
    <name type="scientific">Pristionchus entomophagus</name>
    <dbReference type="NCBI Taxonomy" id="358040"/>
    <lineage>
        <taxon>Eukaryota</taxon>
        <taxon>Metazoa</taxon>
        <taxon>Ecdysozoa</taxon>
        <taxon>Nematoda</taxon>
        <taxon>Chromadorea</taxon>
        <taxon>Rhabditida</taxon>
        <taxon>Rhabditina</taxon>
        <taxon>Diplogasteromorpha</taxon>
        <taxon>Diplogasteroidea</taxon>
        <taxon>Neodiplogasteridae</taxon>
        <taxon>Pristionchus</taxon>
    </lineage>
</organism>
<keyword evidence="8" id="KW-1185">Reference proteome</keyword>
<feature type="compositionally biased region" description="Acidic residues" evidence="5">
    <location>
        <begin position="447"/>
        <end position="484"/>
    </location>
</feature>
<evidence type="ECO:0000256" key="1">
    <source>
        <dbReference type="ARBA" id="ARBA00004123"/>
    </source>
</evidence>
<evidence type="ECO:0000256" key="4">
    <source>
        <dbReference type="ARBA" id="ARBA00023242"/>
    </source>
</evidence>
<proteinExistence type="predicted"/>
<dbReference type="CDD" id="cd20394">
    <property type="entry name" value="Tudor_SGF29_rpt2"/>
    <property type="match status" value="1"/>
</dbReference>
<feature type="compositionally biased region" description="Basic and acidic residues" evidence="5">
    <location>
        <begin position="383"/>
        <end position="409"/>
    </location>
</feature>
<dbReference type="PROSITE" id="PS51518">
    <property type="entry name" value="SGF29_C"/>
    <property type="match status" value="1"/>
</dbReference>
<dbReference type="AlphaFoldDB" id="A0AAV5UP64"/>
<dbReference type="Gene3D" id="2.30.30.140">
    <property type="match status" value="2"/>
</dbReference>
<keyword evidence="3" id="KW-0804">Transcription</keyword>
<name>A0AAV5UP64_9BILA</name>
<feature type="domain" description="SGF29 C-terminal" evidence="6">
    <location>
        <begin position="192"/>
        <end position="327"/>
    </location>
</feature>
<dbReference type="Pfam" id="PF07039">
    <property type="entry name" value="SGF29_Tudor"/>
    <property type="match status" value="1"/>
</dbReference>
<keyword evidence="4" id="KW-0539">Nucleus</keyword>
<feature type="region of interest" description="Disordered" evidence="5">
    <location>
        <begin position="356"/>
        <end position="484"/>
    </location>
</feature>
<evidence type="ECO:0000313" key="8">
    <source>
        <dbReference type="Proteomes" id="UP001432027"/>
    </source>
</evidence>
<dbReference type="PANTHER" id="PTHR21539">
    <property type="entry name" value="SAGA-ASSOCIATED FACTOR 29"/>
    <property type="match status" value="1"/>
</dbReference>
<dbReference type="InterPro" id="IPR037802">
    <property type="entry name" value="SGF29"/>
</dbReference>
<accession>A0AAV5UP64</accession>
<evidence type="ECO:0000256" key="2">
    <source>
        <dbReference type="ARBA" id="ARBA00023015"/>
    </source>
</evidence>
<dbReference type="GO" id="GO:0005634">
    <property type="term" value="C:nucleus"/>
    <property type="evidence" value="ECO:0007669"/>
    <property type="project" value="UniProtKB-SubCell"/>
</dbReference>
<dbReference type="EMBL" id="BTSX01000006">
    <property type="protein sequence ID" value="GMT07785.1"/>
    <property type="molecule type" value="Genomic_DNA"/>
</dbReference>
<evidence type="ECO:0000313" key="7">
    <source>
        <dbReference type="EMBL" id="GMT07785.1"/>
    </source>
</evidence>